<protein>
    <submittedName>
        <fullName evidence="2">Uncharacterized protein</fullName>
    </submittedName>
</protein>
<organism evidence="2 3">
    <name type="scientific">Nephila pilipes</name>
    <name type="common">Giant wood spider</name>
    <name type="synonym">Nephila maculata</name>
    <dbReference type="NCBI Taxonomy" id="299642"/>
    <lineage>
        <taxon>Eukaryota</taxon>
        <taxon>Metazoa</taxon>
        <taxon>Ecdysozoa</taxon>
        <taxon>Arthropoda</taxon>
        <taxon>Chelicerata</taxon>
        <taxon>Arachnida</taxon>
        <taxon>Araneae</taxon>
        <taxon>Araneomorphae</taxon>
        <taxon>Entelegynae</taxon>
        <taxon>Araneoidea</taxon>
        <taxon>Nephilidae</taxon>
        <taxon>Nephila</taxon>
    </lineage>
</organism>
<evidence type="ECO:0000256" key="1">
    <source>
        <dbReference type="SAM" id="MobiDB-lite"/>
    </source>
</evidence>
<sequence length="101" mass="11394">MEGSARPGSITLMEHPCPGDDQEQEIEQKRLASLHSKTRAAGSLETRTVRCPFNPPKGPKEPLQKDQRIVNSFEHISRPFSTERKASRDLPLFFVLGADFF</sequence>
<dbReference type="Proteomes" id="UP000887013">
    <property type="component" value="Unassembled WGS sequence"/>
</dbReference>
<reference evidence="2" key="1">
    <citation type="submission" date="2020-08" db="EMBL/GenBank/DDBJ databases">
        <title>Multicomponent nature underlies the extraordinary mechanical properties of spider dragline silk.</title>
        <authorList>
            <person name="Kono N."/>
            <person name="Nakamura H."/>
            <person name="Mori M."/>
            <person name="Yoshida Y."/>
            <person name="Ohtoshi R."/>
            <person name="Malay A.D."/>
            <person name="Moran D.A.P."/>
            <person name="Tomita M."/>
            <person name="Numata K."/>
            <person name="Arakawa K."/>
        </authorList>
    </citation>
    <scope>NUCLEOTIDE SEQUENCE</scope>
</reference>
<evidence type="ECO:0000313" key="2">
    <source>
        <dbReference type="EMBL" id="GFS72174.1"/>
    </source>
</evidence>
<feature type="compositionally biased region" description="Basic and acidic residues" evidence="1">
    <location>
        <begin position="58"/>
        <end position="67"/>
    </location>
</feature>
<feature type="region of interest" description="Disordered" evidence="1">
    <location>
        <begin position="37"/>
        <end position="67"/>
    </location>
</feature>
<name>A0A8X6T406_NEPPI</name>
<proteinExistence type="predicted"/>
<feature type="region of interest" description="Disordered" evidence="1">
    <location>
        <begin position="1"/>
        <end position="23"/>
    </location>
</feature>
<dbReference type="OrthoDB" id="10417118at2759"/>
<comment type="caution">
    <text evidence="2">The sequence shown here is derived from an EMBL/GenBank/DDBJ whole genome shotgun (WGS) entry which is preliminary data.</text>
</comment>
<dbReference type="AlphaFoldDB" id="A0A8X6T406"/>
<dbReference type="EMBL" id="BMAW01001021">
    <property type="protein sequence ID" value="GFS72174.1"/>
    <property type="molecule type" value="Genomic_DNA"/>
</dbReference>
<keyword evidence="3" id="KW-1185">Reference proteome</keyword>
<evidence type="ECO:0000313" key="3">
    <source>
        <dbReference type="Proteomes" id="UP000887013"/>
    </source>
</evidence>
<accession>A0A8X6T406</accession>
<gene>
    <name evidence="2" type="ORF">NPIL_328091</name>
</gene>